<dbReference type="InterPro" id="IPR005467">
    <property type="entry name" value="His_kinase_dom"/>
</dbReference>
<keyword evidence="9" id="KW-0902">Two-component regulatory system</keyword>
<dbReference type="SMART" id="SM00387">
    <property type="entry name" value="HATPase_c"/>
    <property type="match status" value="1"/>
</dbReference>
<evidence type="ECO:0000256" key="9">
    <source>
        <dbReference type="ARBA" id="ARBA00023012"/>
    </source>
</evidence>
<keyword evidence="4" id="KW-0597">Phosphoprotein</keyword>
<dbReference type="PATRIC" id="fig|1423753.3.peg.2420"/>
<dbReference type="AlphaFoldDB" id="A0A0R1UQ77"/>
<evidence type="ECO:0000259" key="12">
    <source>
        <dbReference type="PROSITE" id="PS50109"/>
    </source>
</evidence>
<dbReference type="Pfam" id="PF00672">
    <property type="entry name" value="HAMP"/>
    <property type="match status" value="1"/>
</dbReference>
<dbReference type="FunFam" id="3.30.565.10:FF:000006">
    <property type="entry name" value="Sensor histidine kinase WalK"/>
    <property type="match status" value="1"/>
</dbReference>
<evidence type="ECO:0000256" key="3">
    <source>
        <dbReference type="ARBA" id="ARBA00012438"/>
    </source>
</evidence>
<dbReference type="Gene3D" id="6.10.340.10">
    <property type="match status" value="1"/>
</dbReference>
<evidence type="ECO:0000256" key="7">
    <source>
        <dbReference type="ARBA" id="ARBA00022777"/>
    </source>
</evidence>
<dbReference type="InterPro" id="IPR003594">
    <property type="entry name" value="HATPase_dom"/>
</dbReference>
<organism evidence="14 15">
    <name type="scientific">Levilactobacillus hammesii DSM 16381</name>
    <dbReference type="NCBI Taxonomy" id="1423753"/>
    <lineage>
        <taxon>Bacteria</taxon>
        <taxon>Bacillati</taxon>
        <taxon>Bacillota</taxon>
        <taxon>Bacilli</taxon>
        <taxon>Lactobacillales</taxon>
        <taxon>Lactobacillaceae</taxon>
        <taxon>Levilactobacillus</taxon>
    </lineage>
</organism>
<dbReference type="PANTHER" id="PTHR45436:SF5">
    <property type="entry name" value="SENSOR HISTIDINE KINASE TRCS"/>
    <property type="match status" value="1"/>
</dbReference>
<evidence type="ECO:0000256" key="10">
    <source>
        <dbReference type="ARBA" id="ARBA00023136"/>
    </source>
</evidence>
<evidence type="ECO:0000313" key="14">
    <source>
        <dbReference type="EMBL" id="KRL95341.1"/>
    </source>
</evidence>
<evidence type="ECO:0000256" key="4">
    <source>
        <dbReference type="ARBA" id="ARBA00022553"/>
    </source>
</evidence>
<gene>
    <name evidence="14" type="ORF">FD28_GL002303</name>
</gene>
<dbReference type="FunFam" id="1.10.287.130:FF:000001">
    <property type="entry name" value="Two-component sensor histidine kinase"/>
    <property type="match status" value="1"/>
</dbReference>
<dbReference type="InterPro" id="IPR003660">
    <property type="entry name" value="HAMP_dom"/>
</dbReference>
<evidence type="ECO:0000256" key="6">
    <source>
        <dbReference type="ARBA" id="ARBA00022692"/>
    </source>
</evidence>
<evidence type="ECO:0000256" key="8">
    <source>
        <dbReference type="ARBA" id="ARBA00022989"/>
    </source>
</evidence>
<dbReference type="Gene3D" id="1.10.287.130">
    <property type="match status" value="1"/>
</dbReference>
<dbReference type="InterPro" id="IPR036890">
    <property type="entry name" value="HATPase_C_sf"/>
</dbReference>
<feature type="transmembrane region" description="Helical" evidence="11">
    <location>
        <begin position="152"/>
        <end position="175"/>
    </location>
</feature>
<keyword evidence="7 14" id="KW-0418">Kinase</keyword>
<feature type="domain" description="Histidine kinase" evidence="12">
    <location>
        <begin position="242"/>
        <end position="454"/>
    </location>
</feature>
<dbReference type="InterPro" id="IPR036097">
    <property type="entry name" value="HisK_dim/P_sf"/>
</dbReference>
<dbReference type="SMART" id="SM00304">
    <property type="entry name" value="HAMP"/>
    <property type="match status" value="1"/>
</dbReference>
<comment type="catalytic activity">
    <reaction evidence="1">
        <text>ATP + protein L-histidine = ADP + protein N-phospho-L-histidine.</text>
        <dbReference type="EC" id="2.7.13.3"/>
    </reaction>
</comment>
<evidence type="ECO:0000313" key="15">
    <source>
        <dbReference type="Proteomes" id="UP000051580"/>
    </source>
</evidence>
<feature type="transmembrane region" description="Helical" evidence="11">
    <location>
        <begin position="21"/>
        <end position="42"/>
    </location>
</feature>
<keyword evidence="6 11" id="KW-0812">Transmembrane</keyword>
<dbReference type="InterPro" id="IPR050428">
    <property type="entry name" value="TCS_sensor_his_kinase"/>
</dbReference>
<dbReference type="Pfam" id="PF02518">
    <property type="entry name" value="HATPase_c"/>
    <property type="match status" value="1"/>
</dbReference>
<sequence length="462" mass="51571">MTKRKKVMTTAQDIRQRFVRMLLVLTVVMGIAIVGTVGYQLVKQSEQSSVELLASLNRSIIDDRPDWNSWRKHSSINTKNTYVRVYNRKIGEAPATFYSPNTRQFLKAKHYQMPIFQALMYTPGYGFTYYRSGTRLGIDSEIWLNLSPITTILLSVIGVVVAIMLLTIAFGWTYIRLTAKRITQPLASLNVAAQEQAQTRTIKATLPVPTQPSEVHQLARSFNDLLTAINDHAQQEREFISNAAHELRTPIAAIRGHVRLIQRRGREHPEIIPRSINFIDDESTRMQKLVNSLLTLSRADRGVLALDYFDVVAVANETIEEERAVLKQPLTLVGDTAAVIHGNSESVQQILTALLDNAGKYSPADQPITIRIQQTTTAVHISVADHGLGIADVDKAHIFERFYRVDTARTRQIGGTGLGLAIVAQLVALNQATIHVADNQPQGSRFILTFPQPTTDSDKLSD</sequence>
<dbReference type="InterPro" id="IPR003661">
    <property type="entry name" value="HisK_dim/P_dom"/>
</dbReference>
<dbReference type="GO" id="GO:0005886">
    <property type="term" value="C:plasma membrane"/>
    <property type="evidence" value="ECO:0007669"/>
    <property type="project" value="TreeGrafter"/>
</dbReference>
<keyword evidence="5" id="KW-0808">Transferase</keyword>
<accession>A0A0R1UQ77</accession>
<dbReference type="PRINTS" id="PR00344">
    <property type="entry name" value="BCTRLSENSOR"/>
</dbReference>
<evidence type="ECO:0000259" key="13">
    <source>
        <dbReference type="PROSITE" id="PS50885"/>
    </source>
</evidence>
<dbReference type="Gene3D" id="3.30.565.10">
    <property type="entry name" value="Histidine kinase-like ATPase, C-terminal domain"/>
    <property type="match status" value="1"/>
</dbReference>
<comment type="caution">
    <text evidence="14">The sequence shown here is derived from an EMBL/GenBank/DDBJ whole genome shotgun (WGS) entry which is preliminary data.</text>
</comment>
<dbReference type="EC" id="2.7.13.3" evidence="3"/>
<dbReference type="RefSeq" id="WP_057732924.1">
    <property type="nucleotide sequence ID" value="NZ_AZFS01000046.1"/>
</dbReference>
<keyword evidence="8 11" id="KW-1133">Transmembrane helix</keyword>
<proteinExistence type="predicted"/>
<dbReference type="SUPFAM" id="SSF55874">
    <property type="entry name" value="ATPase domain of HSP90 chaperone/DNA topoisomerase II/histidine kinase"/>
    <property type="match status" value="1"/>
</dbReference>
<dbReference type="Proteomes" id="UP000051580">
    <property type="component" value="Unassembled WGS sequence"/>
</dbReference>
<evidence type="ECO:0000256" key="5">
    <source>
        <dbReference type="ARBA" id="ARBA00022679"/>
    </source>
</evidence>
<dbReference type="GO" id="GO:0000155">
    <property type="term" value="F:phosphorelay sensor kinase activity"/>
    <property type="evidence" value="ECO:0007669"/>
    <property type="project" value="InterPro"/>
</dbReference>
<name>A0A0R1UQ77_9LACO</name>
<dbReference type="Pfam" id="PF00512">
    <property type="entry name" value="HisKA"/>
    <property type="match status" value="1"/>
</dbReference>
<dbReference type="OrthoDB" id="9786919at2"/>
<evidence type="ECO:0000256" key="2">
    <source>
        <dbReference type="ARBA" id="ARBA00004370"/>
    </source>
</evidence>
<keyword evidence="15" id="KW-1185">Reference proteome</keyword>
<dbReference type="SUPFAM" id="SSF47384">
    <property type="entry name" value="Homodimeric domain of signal transducing histidine kinase"/>
    <property type="match status" value="1"/>
</dbReference>
<keyword evidence="10 11" id="KW-0472">Membrane</keyword>
<dbReference type="PANTHER" id="PTHR45436">
    <property type="entry name" value="SENSOR HISTIDINE KINASE YKOH"/>
    <property type="match status" value="1"/>
</dbReference>
<dbReference type="EMBL" id="AZFS01000046">
    <property type="protein sequence ID" value="KRL95341.1"/>
    <property type="molecule type" value="Genomic_DNA"/>
</dbReference>
<protein>
    <recommendedName>
        <fullName evidence="3">histidine kinase</fullName>
        <ecNumber evidence="3">2.7.13.3</ecNumber>
    </recommendedName>
</protein>
<reference evidence="14 15" key="1">
    <citation type="journal article" date="2015" name="Genome Announc.">
        <title>Expanding the biotechnology potential of lactobacilli through comparative genomics of 213 strains and associated genera.</title>
        <authorList>
            <person name="Sun Z."/>
            <person name="Harris H.M."/>
            <person name="McCann A."/>
            <person name="Guo C."/>
            <person name="Argimon S."/>
            <person name="Zhang W."/>
            <person name="Yang X."/>
            <person name="Jeffery I.B."/>
            <person name="Cooney J.C."/>
            <person name="Kagawa T.F."/>
            <person name="Liu W."/>
            <person name="Song Y."/>
            <person name="Salvetti E."/>
            <person name="Wrobel A."/>
            <person name="Rasinkangas P."/>
            <person name="Parkhill J."/>
            <person name="Rea M.C."/>
            <person name="O'Sullivan O."/>
            <person name="Ritari J."/>
            <person name="Douillard F.P."/>
            <person name="Paul Ross R."/>
            <person name="Yang R."/>
            <person name="Briner A.E."/>
            <person name="Felis G.E."/>
            <person name="de Vos W.M."/>
            <person name="Barrangou R."/>
            <person name="Klaenhammer T.R."/>
            <person name="Caufield P.W."/>
            <person name="Cui Y."/>
            <person name="Zhang H."/>
            <person name="O'Toole P.W."/>
        </authorList>
    </citation>
    <scope>NUCLEOTIDE SEQUENCE [LARGE SCALE GENOMIC DNA]</scope>
    <source>
        <strain evidence="14 15">DSM 16381</strain>
    </source>
</reference>
<dbReference type="CDD" id="cd00075">
    <property type="entry name" value="HATPase"/>
    <property type="match status" value="1"/>
</dbReference>
<dbReference type="InterPro" id="IPR004358">
    <property type="entry name" value="Sig_transdc_His_kin-like_C"/>
</dbReference>
<dbReference type="SMART" id="SM00388">
    <property type="entry name" value="HisKA"/>
    <property type="match status" value="1"/>
</dbReference>
<dbReference type="CDD" id="cd00082">
    <property type="entry name" value="HisKA"/>
    <property type="match status" value="1"/>
</dbReference>
<comment type="subcellular location">
    <subcellularLocation>
        <location evidence="2">Membrane</location>
    </subcellularLocation>
</comment>
<dbReference type="STRING" id="1423753.FD28_GL002303"/>
<evidence type="ECO:0000256" key="11">
    <source>
        <dbReference type="SAM" id="Phobius"/>
    </source>
</evidence>
<dbReference type="PROSITE" id="PS50885">
    <property type="entry name" value="HAMP"/>
    <property type="match status" value="1"/>
</dbReference>
<feature type="domain" description="HAMP" evidence="13">
    <location>
        <begin position="180"/>
        <end position="234"/>
    </location>
</feature>
<evidence type="ECO:0000256" key="1">
    <source>
        <dbReference type="ARBA" id="ARBA00000085"/>
    </source>
</evidence>
<dbReference type="PROSITE" id="PS50109">
    <property type="entry name" value="HIS_KIN"/>
    <property type="match status" value="1"/>
</dbReference>